<accession>A0A5E4AR31</accession>
<gene>
    <name evidence="1" type="ORF">MONAX_5E044551</name>
</gene>
<feature type="non-terminal residue" evidence="1">
    <location>
        <position position="52"/>
    </location>
</feature>
<dbReference type="GO" id="GO:0030286">
    <property type="term" value="C:dynein complex"/>
    <property type="evidence" value="ECO:0007669"/>
    <property type="project" value="InterPro"/>
</dbReference>
<dbReference type="PANTHER" id="PTHR22878:SF64">
    <property type="entry name" value="DYNEIN AXONEMAL HEAVY CHAIN 14"/>
    <property type="match status" value="1"/>
</dbReference>
<evidence type="ECO:0000313" key="2">
    <source>
        <dbReference type="Proteomes" id="UP000335636"/>
    </source>
</evidence>
<feature type="non-terminal residue" evidence="1">
    <location>
        <position position="1"/>
    </location>
</feature>
<dbReference type="GO" id="GO:0045505">
    <property type="term" value="F:dynein intermediate chain binding"/>
    <property type="evidence" value="ECO:0007669"/>
    <property type="project" value="InterPro"/>
</dbReference>
<dbReference type="GO" id="GO:0007018">
    <property type="term" value="P:microtubule-based movement"/>
    <property type="evidence" value="ECO:0007669"/>
    <property type="project" value="InterPro"/>
</dbReference>
<sequence length="52" mass="5843">IKILRPEHLTSAVRTFVTEKMGSEFLHGAGINLKESYEESTAKTPLIFIHSN</sequence>
<dbReference type="InterPro" id="IPR026983">
    <property type="entry name" value="DHC"/>
</dbReference>
<keyword evidence="2" id="KW-1185">Reference proteome</keyword>
<comment type="caution">
    <text evidence="1">The sequence shown here is derived from an EMBL/GenBank/DDBJ whole genome shotgun (WGS) entry which is preliminary data.</text>
</comment>
<dbReference type="AlphaFoldDB" id="A0A5E4AR31"/>
<dbReference type="EMBL" id="CABDUW010000113">
    <property type="protein sequence ID" value="VTJ58962.1"/>
    <property type="molecule type" value="Genomic_DNA"/>
</dbReference>
<dbReference type="GO" id="GO:0051959">
    <property type="term" value="F:dynein light intermediate chain binding"/>
    <property type="evidence" value="ECO:0007669"/>
    <property type="project" value="InterPro"/>
</dbReference>
<proteinExistence type="predicted"/>
<organism evidence="1 2">
    <name type="scientific">Marmota monax</name>
    <name type="common">Woodchuck</name>
    <dbReference type="NCBI Taxonomy" id="9995"/>
    <lineage>
        <taxon>Eukaryota</taxon>
        <taxon>Metazoa</taxon>
        <taxon>Chordata</taxon>
        <taxon>Craniata</taxon>
        <taxon>Vertebrata</taxon>
        <taxon>Euteleostomi</taxon>
        <taxon>Mammalia</taxon>
        <taxon>Eutheria</taxon>
        <taxon>Euarchontoglires</taxon>
        <taxon>Glires</taxon>
        <taxon>Rodentia</taxon>
        <taxon>Sciuromorpha</taxon>
        <taxon>Sciuridae</taxon>
        <taxon>Xerinae</taxon>
        <taxon>Marmotini</taxon>
        <taxon>Marmota</taxon>
    </lineage>
</organism>
<reference evidence="1" key="1">
    <citation type="submission" date="2019-04" db="EMBL/GenBank/DDBJ databases">
        <authorList>
            <person name="Alioto T."/>
            <person name="Alioto T."/>
        </authorList>
    </citation>
    <scope>NUCLEOTIDE SEQUENCE [LARGE SCALE GENOMIC DNA]</scope>
</reference>
<dbReference type="Proteomes" id="UP000335636">
    <property type="component" value="Unassembled WGS sequence"/>
</dbReference>
<name>A0A5E4AR31_MARMO</name>
<protein>
    <submittedName>
        <fullName evidence="1">Uncharacterized protein</fullName>
    </submittedName>
</protein>
<dbReference type="PANTHER" id="PTHR22878">
    <property type="entry name" value="DYNEIN HEAVY CHAIN 6, AXONEMAL-LIKE-RELATED"/>
    <property type="match status" value="1"/>
</dbReference>
<evidence type="ECO:0000313" key="1">
    <source>
        <dbReference type="EMBL" id="VTJ58962.1"/>
    </source>
</evidence>